<dbReference type="AlphaFoldDB" id="A0A9X0D2H9"/>
<dbReference type="GO" id="GO:0006457">
    <property type="term" value="P:protein folding"/>
    <property type="evidence" value="ECO:0007669"/>
    <property type="project" value="TreeGrafter"/>
</dbReference>
<name>A0A9X0D2H9_9CNID</name>
<dbReference type="CDD" id="cd02961">
    <property type="entry name" value="PDI_a_family"/>
    <property type="match status" value="1"/>
</dbReference>
<evidence type="ECO:0000313" key="3">
    <source>
        <dbReference type="EMBL" id="KAJ7384510.1"/>
    </source>
</evidence>
<reference evidence="3" key="1">
    <citation type="submission" date="2023-01" db="EMBL/GenBank/DDBJ databases">
        <title>Genome assembly of the deep-sea coral Lophelia pertusa.</title>
        <authorList>
            <person name="Herrera S."/>
            <person name="Cordes E."/>
        </authorList>
    </citation>
    <scope>NUCLEOTIDE SEQUENCE</scope>
    <source>
        <strain evidence="3">USNM1676648</strain>
        <tissue evidence="3">Polyp</tissue>
    </source>
</reference>
<feature type="compositionally biased region" description="Low complexity" evidence="1">
    <location>
        <begin position="332"/>
        <end position="433"/>
    </location>
</feature>
<feature type="compositionally biased region" description="Basic residues" evidence="1">
    <location>
        <begin position="311"/>
        <end position="326"/>
    </location>
</feature>
<feature type="compositionally biased region" description="Polar residues" evidence="1">
    <location>
        <begin position="451"/>
        <end position="460"/>
    </location>
</feature>
<keyword evidence="4" id="KW-1185">Reference proteome</keyword>
<protein>
    <recommendedName>
        <fullName evidence="2">Thioredoxin domain-containing protein</fullName>
    </recommendedName>
</protein>
<gene>
    <name evidence="3" type="ORF">OS493_021139</name>
</gene>
<proteinExistence type="predicted"/>
<comment type="caution">
    <text evidence="3">The sequence shown here is derived from an EMBL/GenBank/DDBJ whole genome shotgun (WGS) entry which is preliminary data.</text>
</comment>
<evidence type="ECO:0000256" key="1">
    <source>
        <dbReference type="SAM" id="MobiDB-lite"/>
    </source>
</evidence>
<evidence type="ECO:0000259" key="2">
    <source>
        <dbReference type="PROSITE" id="PS51352"/>
    </source>
</evidence>
<evidence type="ECO:0000313" key="4">
    <source>
        <dbReference type="Proteomes" id="UP001163046"/>
    </source>
</evidence>
<dbReference type="SUPFAM" id="SSF52833">
    <property type="entry name" value="Thioredoxin-like"/>
    <property type="match status" value="1"/>
</dbReference>
<dbReference type="Gene3D" id="3.40.30.10">
    <property type="entry name" value="Glutaredoxin"/>
    <property type="match status" value="1"/>
</dbReference>
<dbReference type="InterPro" id="IPR013766">
    <property type="entry name" value="Thioredoxin_domain"/>
</dbReference>
<organism evidence="3 4">
    <name type="scientific">Desmophyllum pertusum</name>
    <dbReference type="NCBI Taxonomy" id="174260"/>
    <lineage>
        <taxon>Eukaryota</taxon>
        <taxon>Metazoa</taxon>
        <taxon>Cnidaria</taxon>
        <taxon>Anthozoa</taxon>
        <taxon>Hexacorallia</taxon>
        <taxon>Scleractinia</taxon>
        <taxon>Caryophylliina</taxon>
        <taxon>Caryophylliidae</taxon>
        <taxon>Desmophyllum</taxon>
    </lineage>
</organism>
<sequence length="480" mass="54012">MLVDFFAPWCHHCQELGPELDAAADHLATKNQFVFAKVDCVNDGKQLCQRFNVQGYPTIKLFKYGQYVGDYVGQRDRSSLMQYVDSVASTMSQHAPLTSGAPQPLAQAQAVNYKPQAQVFPSHHAPAIHAPAPAVAPTFTNQANMHATNPSLMASFYGSSAHAQHPASATAAFLGNTPPVQQASPDSLQAKFGNMASLDVYRSKLKMIAAYKNYQRRLKEYRIKLTSSKAAVHPSPQGYAGAVTQPPRPGVNAFAQHQPYRGYYRPEALAAQNVQLNRAYPQPQVQAGYPNQFASPYGYQALASSPYYRSKTAHGKRRHGKQRKPASRPGTAAARKAAYNRQKAAYYYKQKQQQQRQQQKQQQKFHQQQQQRQQPLGQAPQQQFRQEPQQQQNNNNCNQNNNNSNKNNNKSHNNNNCNNSHTMNNRTSNSNRSTKGHRYPKPWTHQPYPSRHSQAIHQQSQTLQLLKISKQISRAPSRMH</sequence>
<dbReference type="InterPro" id="IPR051063">
    <property type="entry name" value="PDI"/>
</dbReference>
<dbReference type="Pfam" id="PF00085">
    <property type="entry name" value="Thioredoxin"/>
    <property type="match status" value="1"/>
</dbReference>
<dbReference type="InterPro" id="IPR036249">
    <property type="entry name" value="Thioredoxin-like_sf"/>
</dbReference>
<dbReference type="PANTHER" id="PTHR45672">
    <property type="entry name" value="PROTEIN DISULFIDE-ISOMERASE C17H9.14C-RELATED"/>
    <property type="match status" value="1"/>
</dbReference>
<dbReference type="EMBL" id="MU825886">
    <property type="protein sequence ID" value="KAJ7384510.1"/>
    <property type="molecule type" value="Genomic_DNA"/>
</dbReference>
<dbReference type="PRINTS" id="PR00421">
    <property type="entry name" value="THIOREDOXIN"/>
</dbReference>
<feature type="domain" description="Thioredoxin" evidence="2">
    <location>
        <begin position="1"/>
        <end position="89"/>
    </location>
</feature>
<accession>A0A9X0D2H9</accession>
<dbReference type="GO" id="GO:0005783">
    <property type="term" value="C:endoplasmic reticulum"/>
    <property type="evidence" value="ECO:0007669"/>
    <property type="project" value="TreeGrafter"/>
</dbReference>
<dbReference type="OrthoDB" id="427280at2759"/>
<feature type="region of interest" description="Disordered" evidence="1">
    <location>
        <begin position="308"/>
        <end position="460"/>
    </location>
</feature>
<dbReference type="PROSITE" id="PS51352">
    <property type="entry name" value="THIOREDOXIN_2"/>
    <property type="match status" value="1"/>
</dbReference>
<dbReference type="GO" id="GO:0003756">
    <property type="term" value="F:protein disulfide isomerase activity"/>
    <property type="evidence" value="ECO:0007669"/>
    <property type="project" value="TreeGrafter"/>
</dbReference>
<dbReference type="Proteomes" id="UP001163046">
    <property type="component" value="Unassembled WGS sequence"/>
</dbReference>